<dbReference type="EMBL" id="JAMGBD010000001">
    <property type="protein sequence ID" value="MCL6683209.1"/>
    <property type="molecule type" value="Genomic_DNA"/>
</dbReference>
<sequence>MFTALFVAASAPFLTPDGWGKVRIGMTQSQVAKALGAKLEGEALDDEFTCVEKVAAAYPDMWFLFEGGKLSRISIGDKSRVTTPRGIGIGATAGQVRKSYSKGLMAEPHYYLGLPAEYLTYWTLAEKRGVRFETDTKRRVETIHAGLDSIRLVEGCA</sequence>
<organism evidence="1 2">
    <name type="scientific">Sphingomonas alba</name>
    <dbReference type="NCBI Taxonomy" id="2908208"/>
    <lineage>
        <taxon>Bacteria</taxon>
        <taxon>Pseudomonadati</taxon>
        <taxon>Pseudomonadota</taxon>
        <taxon>Alphaproteobacteria</taxon>
        <taxon>Sphingomonadales</taxon>
        <taxon>Sphingomonadaceae</taxon>
        <taxon>Sphingomonas</taxon>
    </lineage>
</organism>
<dbReference type="Proteomes" id="UP001165363">
    <property type="component" value="Unassembled WGS sequence"/>
</dbReference>
<accession>A0ABT0RKN5</accession>
<proteinExistence type="predicted"/>
<name>A0ABT0RKN5_9SPHN</name>
<reference evidence="1" key="1">
    <citation type="submission" date="2022-05" db="EMBL/GenBank/DDBJ databases">
        <authorList>
            <person name="Jo J.-H."/>
            <person name="Im W.-T."/>
        </authorList>
    </citation>
    <scope>NUCLEOTIDE SEQUENCE</scope>
    <source>
        <strain evidence="1">SE158</strain>
    </source>
</reference>
<evidence type="ECO:0000313" key="1">
    <source>
        <dbReference type="EMBL" id="MCL6683209.1"/>
    </source>
</evidence>
<keyword evidence="2" id="KW-1185">Reference proteome</keyword>
<dbReference type="Gene3D" id="3.10.450.730">
    <property type="entry name" value="BLIP domain"/>
    <property type="match status" value="1"/>
</dbReference>
<comment type="caution">
    <text evidence="1">The sequence shown here is derived from an EMBL/GenBank/DDBJ whole genome shotgun (WGS) entry which is preliminary data.</text>
</comment>
<protein>
    <recommendedName>
        <fullName evidence="3">Solute-binding protein family 3/N-terminal domain-containing protein</fullName>
    </recommendedName>
</protein>
<evidence type="ECO:0008006" key="3">
    <source>
        <dbReference type="Google" id="ProtNLM"/>
    </source>
</evidence>
<evidence type="ECO:0000313" key="2">
    <source>
        <dbReference type="Proteomes" id="UP001165363"/>
    </source>
</evidence>
<dbReference type="RefSeq" id="WP_249847148.1">
    <property type="nucleotide sequence ID" value="NZ_JAMGBD010000001.1"/>
</dbReference>
<gene>
    <name evidence="1" type="ORF">LZ536_04730</name>
</gene>